<dbReference type="SMART" id="SM00595">
    <property type="entry name" value="MADF"/>
    <property type="match status" value="1"/>
</dbReference>
<dbReference type="PANTHER" id="PTHR12243">
    <property type="entry name" value="MADF DOMAIN TRANSCRIPTION FACTOR"/>
    <property type="match status" value="1"/>
</dbReference>
<dbReference type="InterPro" id="IPR006578">
    <property type="entry name" value="MADF-dom"/>
</dbReference>
<dbReference type="AlphaFoldDB" id="A0A1S4EZ89"/>
<dbReference type="PROSITE" id="PS51029">
    <property type="entry name" value="MADF"/>
    <property type="match status" value="1"/>
</dbReference>
<feature type="compositionally biased region" description="Acidic residues" evidence="1">
    <location>
        <begin position="126"/>
        <end position="138"/>
    </location>
</feature>
<dbReference type="HOGENOM" id="CLU_1134350_0_0_1"/>
<evidence type="ECO:0000313" key="3">
    <source>
        <dbReference type="EMBL" id="EAT47285.1"/>
    </source>
</evidence>
<feature type="region of interest" description="Disordered" evidence="1">
    <location>
        <begin position="106"/>
        <end position="160"/>
    </location>
</feature>
<dbReference type="PANTHER" id="PTHR12243:SF60">
    <property type="entry name" value="SI:CH211-15D5.12-RELATED"/>
    <property type="match status" value="1"/>
</dbReference>
<dbReference type="Pfam" id="PF10545">
    <property type="entry name" value="MADF_DNA_bdg"/>
    <property type="match status" value="1"/>
</dbReference>
<dbReference type="Proteomes" id="UP000682892">
    <property type="component" value="Chromosome 3"/>
</dbReference>
<dbReference type="KEGG" id="aag:5571251"/>
<reference evidence="3" key="1">
    <citation type="submission" date="2005-10" db="EMBL/GenBank/DDBJ databases">
        <authorList>
            <person name="Loftus B.J."/>
            <person name="Nene V.M."/>
            <person name="Hannick L.I."/>
            <person name="Bidwell S."/>
            <person name="Haas B."/>
            <person name="Amedeo P."/>
            <person name="Orvis J."/>
            <person name="Wortman J.R."/>
            <person name="White O.R."/>
            <person name="Salzberg S."/>
            <person name="Shumway M."/>
            <person name="Koo H."/>
            <person name="Zhao Y."/>
            <person name="Holmes M."/>
            <person name="Miller J."/>
            <person name="Schatz M."/>
            <person name="Pop M."/>
            <person name="Pai G."/>
            <person name="Utterback T."/>
            <person name="Rogers Y.-H."/>
            <person name="Kravitz S."/>
            <person name="Fraser C.M."/>
        </authorList>
    </citation>
    <scope>NUCLEOTIDE SEQUENCE</scope>
    <source>
        <strain evidence="3">Liverpool</strain>
    </source>
</reference>
<feature type="compositionally biased region" description="Low complexity" evidence="1">
    <location>
        <begin position="110"/>
        <end position="120"/>
    </location>
</feature>
<accession>A0A1S4EZ89</accession>
<dbReference type="InterPro" id="IPR039353">
    <property type="entry name" value="TF_Adf1"/>
</dbReference>
<sequence length="243" mass="27075">MASFEEKLIVLVKEYPCLYSKGSKEYRNAQKKEHIWMHIAGQLNKTAEQVKARWRSLRDRFGSLKRKLAEDSRSGAGGSSSPGWPLYKELLFLGAHMEARPSCSNYAAPGSSGSSQSCSQANSEVDAAEQEEDGEENMLDTSATTPAGSTPSGHRQRRRKLDDGVEMQMQSILASVQERVDGWGAKRPRHERFASYLAAQMEQLPLQVARSLEVEFIGKVNSLIDECEALQYEPSDENSVQDN</sequence>
<dbReference type="EMBL" id="CH477221">
    <property type="protein sequence ID" value="EAT47285.1"/>
    <property type="molecule type" value="Genomic_DNA"/>
</dbReference>
<evidence type="ECO:0000259" key="2">
    <source>
        <dbReference type="PROSITE" id="PS51029"/>
    </source>
</evidence>
<organism evidence="3 4">
    <name type="scientific">Aedes aegypti</name>
    <name type="common">Yellowfever mosquito</name>
    <name type="synonym">Culex aegypti</name>
    <dbReference type="NCBI Taxonomy" id="7159"/>
    <lineage>
        <taxon>Eukaryota</taxon>
        <taxon>Metazoa</taxon>
        <taxon>Ecdysozoa</taxon>
        <taxon>Arthropoda</taxon>
        <taxon>Hexapoda</taxon>
        <taxon>Insecta</taxon>
        <taxon>Pterygota</taxon>
        <taxon>Neoptera</taxon>
        <taxon>Endopterygota</taxon>
        <taxon>Diptera</taxon>
        <taxon>Nematocera</taxon>
        <taxon>Culicoidea</taxon>
        <taxon>Culicidae</taxon>
        <taxon>Culicinae</taxon>
        <taxon>Aedini</taxon>
        <taxon>Aedes</taxon>
        <taxon>Stegomyia</taxon>
    </lineage>
</organism>
<dbReference type="GO" id="GO:0006357">
    <property type="term" value="P:regulation of transcription by RNA polymerase II"/>
    <property type="evidence" value="ECO:0007669"/>
    <property type="project" value="TreeGrafter"/>
</dbReference>
<reference evidence="3" key="3">
    <citation type="submission" date="2012-09" db="EMBL/GenBank/DDBJ databases">
        <authorList>
            <consortium name="VectorBase"/>
        </authorList>
    </citation>
    <scope>NUCLEOTIDE SEQUENCE</scope>
    <source>
        <strain evidence="3">Liverpool</strain>
    </source>
</reference>
<dbReference type="GO" id="GO:0005667">
    <property type="term" value="C:transcription regulator complex"/>
    <property type="evidence" value="ECO:0007669"/>
    <property type="project" value="TreeGrafter"/>
</dbReference>
<dbReference type="GO" id="GO:0005634">
    <property type="term" value="C:nucleus"/>
    <property type="evidence" value="ECO:0007669"/>
    <property type="project" value="TreeGrafter"/>
</dbReference>
<proteinExistence type="predicted"/>
<evidence type="ECO:0000313" key="4">
    <source>
        <dbReference type="Proteomes" id="UP000682892"/>
    </source>
</evidence>
<dbReference type="OrthoDB" id="7737470at2759"/>
<feature type="domain" description="MADF" evidence="2">
    <location>
        <begin position="7"/>
        <end position="98"/>
    </location>
</feature>
<reference evidence="3" key="2">
    <citation type="journal article" date="2007" name="Science">
        <title>Genome sequence of Aedes aegypti, a major arbovirus vector.</title>
        <authorList>
            <person name="Nene V."/>
            <person name="Wortman J.R."/>
            <person name="Lawson D."/>
            <person name="Haas B."/>
            <person name="Kodira C."/>
            <person name="Tu Z.J."/>
            <person name="Loftus B."/>
            <person name="Xi Z."/>
            <person name="Megy K."/>
            <person name="Grabherr M."/>
            <person name="Ren Q."/>
            <person name="Zdobnov E.M."/>
            <person name="Lobo N.F."/>
            <person name="Campbell K.S."/>
            <person name="Brown S.E."/>
            <person name="Bonaldo M.F."/>
            <person name="Zhu J."/>
            <person name="Sinkins S.P."/>
            <person name="Hogenkamp D.G."/>
            <person name="Amedeo P."/>
            <person name="Arensburger P."/>
            <person name="Atkinson P.W."/>
            <person name="Bidwell S."/>
            <person name="Biedler J."/>
            <person name="Birney E."/>
            <person name="Bruggner R.V."/>
            <person name="Costas J."/>
            <person name="Coy M.R."/>
            <person name="Crabtree J."/>
            <person name="Crawford M."/>
            <person name="Debruyn B."/>
            <person name="Decaprio D."/>
            <person name="Eiglmeier K."/>
            <person name="Eisenstadt E."/>
            <person name="El-Dorry H."/>
            <person name="Gelbart W.M."/>
            <person name="Gomes S.L."/>
            <person name="Hammond M."/>
            <person name="Hannick L.I."/>
            <person name="Hogan J.R."/>
            <person name="Holmes M.H."/>
            <person name="Jaffe D."/>
            <person name="Johnston J.S."/>
            <person name="Kennedy R.C."/>
            <person name="Koo H."/>
            <person name="Kravitz S."/>
            <person name="Kriventseva E.V."/>
            <person name="Kulp D."/>
            <person name="Labutti K."/>
            <person name="Lee E."/>
            <person name="Li S."/>
            <person name="Lovin D.D."/>
            <person name="Mao C."/>
            <person name="Mauceli E."/>
            <person name="Menck C.F."/>
            <person name="Miller J.R."/>
            <person name="Montgomery P."/>
            <person name="Mori A."/>
            <person name="Nascimento A.L."/>
            <person name="Naveira H.F."/>
            <person name="Nusbaum C."/>
            <person name="O'leary S."/>
            <person name="Orvis J."/>
            <person name="Pertea M."/>
            <person name="Quesneville H."/>
            <person name="Reidenbach K.R."/>
            <person name="Rogers Y.H."/>
            <person name="Roth C.W."/>
            <person name="Schneider J.R."/>
            <person name="Schatz M."/>
            <person name="Shumway M."/>
            <person name="Stanke M."/>
            <person name="Stinson E.O."/>
            <person name="Tubio J.M."/>
            <person name="Vanzee J.P."/>
            <person name="Verjovski-Almeida S."/>
            <person name="Werner D."/>
            <person name="White O."/>
            <person name="Wyder S."/>
            <person name="Zeng Q."/>
            <person name="Zhao Q."/>
            <person name="Zhao Y."/>
            <person name="Hill C.A."/>
            <person name="Raikhel A.S."/>
            <person name="Soares M.B."/>
            <person name="Knudson D.L."/>
            <person name="Lee N.H."/>
            <person name="Galagan J."/>
            <person name="Salzberg S.L."/>
            <person name="Paulsen I.T."/>
            <person name="Dimopoulos G."/>
            <person name="Collins F.H."/>
            <person name="Birren B."/>
            <person name="Fraser-Liggett C.M."/>
            <person name="Severson D.W."/>
        </authorList>
    </citation>
    <scope>NUCLEOTIDE SEQUENCE [LARGE SCALE GENOMIC DNA]</scope>
    <source>
        <strain evidence="3">Liverpool</strain>
    </source>
</reference>
<feature type="compositionally biased region" description="Low complexity" evidence="1">
    <location>
        <begin position="141"/>
        <end position="153"/>
    </location>
</feature>
<dbReference type="OMA" id="WEDIDSQ"/>
<gene>
    <name evidence="3" type="ORF">AaeL_AAEL001555</name>
</gene>
<protein>
    <submittedName>
        <fullName evidence="3">AAEL001555-PA</fullName>
    </submittedName>
</protein>
<name>A0A1S4EZ89_AEDAE</name>
<evidence type="ECO:0000256" key="1">
    <source>
        <dbReference type="SAM" id="MobiDB-lite"/>
    </source>
</evidence>